<dbReference type="SUPFAM" id="SSF51735">
    <property type="entry name" value="NAD(P)-binding Rossmann-fold domains"/>
    <property type="match status" value="1"/>
</dbReference>
<dbReference type="Gene3D" id="3.40.50.720">
    <property type="entry name" value="NAD(P)-binding Rossmann-like Domain"/>
    <property type="match status" value="1"/>
</dbReference>
<protein>
    <submittedName>
        <fullName evidence="2">3-beta hydroxysteroid dehydrogenase</fullName>
    </submittedName>
</protein>
<dbReference type="PANTHER" id="PTHR43355:SF2">
    <property type="entry name" value="FLAVIN REDUCTASE (NADPH)"/>
    <property type="match status" value="1"/>
</dbReference>
<proteinExistence type="predicted"/>
<reference evidence="3" key="1">
    <citation type="submission" date="2017-12" db="EMBL/GenBank/DDBJ databases">
        <title>Draft genome sequence of Telmatospirillum siberiense 26-4b1T, an acidotolerant peatland alphaproteobacterium potentially involved in sulfur cycling.</title>
        <authorList>
            <person name="Hausmann B."/>
            <person name="Pjevac P."/>
            <person name="Schreck K."/>
            <person name="Herbold C.W."/>
            <person name="Daims H."/>
            <person name="Wagner M."/>
            <person name="Pester M."/>
            <person name="Loy A."/>
        </authorList>
    </citation>
    <scope>NUCLEOTIDE SEQUENCE [LARGE SCALE GENOMIC DNA]</scope>
    <source>
        <strain evidence="3">26-4b1</strain>
    </source>
</reference>
<organism evidence="2 3">
    <name type="scientific">Telmatospirillum siberiense</name>
    <dbReference type="NCBI Taxonomy" id="382514"/>
    <lineage>
        <taxon>Bacteria</taxon>
        <taxon>Pseudomonadati</taxon>
        <taxon>Pseudomonadota</taxon>
        <taxon>Alphaproteobacteria</taxon>
        <taxon>Rhodospirillales</taxon>
        <taxon>Rhodospirillaceae</taxon>
        <taxon>Telmatospirillum</taxon>
    </lineage>
</organism>
<feature type="domain" description="NAD(P)-binding" evidence="1">
    <location>
        <begin position="8"/>
        <end position="191"/>
    </location>
</feature>
<dbReference type="PANTHER" id="PTHR43355">
    <property type="entry name" value="FLAVIN REDUCTASE (NADPH)"/>
    <property type="match status" value="1"/>
</dbReference>
<sequence>MAKIALIGASGNVGKRILAELTRRGHLVTAIARHGNGISASGSVAIVTADVTAPDLERTLVGHDAVISSLRFSTAGISRFVPPIKKAGVDRYLVVGGAGSLEISPGVRLLDAPNFPGEYRAEASAAADFLEALRGEADLRWSYLSPSLEICPGERTSRFRLGEDRLLSDASGRSWITYEDFAVALVDELETPKHERRRFTVGY</sequence>
<dbReference type="GO" id="GO:0016646">
    <property type="term" value="F:oxidoreductase activity, acting on the CH-NH group of donors, NAD or NADP as acceptor"/>
    <property type="evidence" value="ECO:0007669"/>
    <property type="project" value="TreeGrafter"/>
</dbReference>
<dbReference type="InterPro" id="IPR051606">
    <property type="entry name" value="Polyketide_Oxido-like"/>
</dbReference>
<name>A0A2N3PQ10_9PROT</name>
<keyword evidence="3" id="KW-1185">Reference proteome</keyword>
<evidence type="ECO:0000313" key="2">
    <source>
        <dbReference type="EMBL" id="PKU22491.1"/>
    </source>
</evidence>
<dbReference type="InterPro" id="IPR036291">
    <property type="entry name" value="NAD(P)-bd_dom_sf"/>
</dbReference>
<dbReference type="AlphaFoldDB" id="A0A2N3PQ10"/>
<comment type="caution">
    <text evidence="2">The sequence shown here is derived from an EMBL/GenBank/DDBJ whole genome shotgun (WGS) entry which is preliminary data.</text>
</comment>
<evidence type="ECO:0000313" key="3">
    <source>
        <dbReference type="Proteomes" id="UP000233293"/>
    </source>
</evidence>
<evidence type="ECO:0000259" key="1">
    <source>
        <dbReference type="Pfam" id="PF13460"/>
    </source>
</evidence>
<dbReference type="InterPro" id="IPR016040">
    <property type="entry name" value="NAD(P)-bd_dom"/>
</dbReference>
<dbReference type="Pfam" id="PF13460">
    <property type="entry name" value="NAD_binding_10"/>
    <property type="match status" value="1"/>
</dbReference>
<dbReference type="Proteomes" id="UP000233293">
    <property type="component" value="Unassembled WGS sequence"/>
</dbReference>
<dbReference type="EMBL" id="PIUM01000031">
    <property type="protein sequence ID" value="PKU22491.1"/>
    <property type="molecule type" value="Genomic_DNA"/>
</dbReference>
<accession>A0A2N3PQ10</accession>
<gene>
    <name evidence="2" type="ORF">CWS72_21430</name>
</gene>
<dbReference type="OrthoDB" id="7352421at2"/>
<dbReference type="RefSeq" id="WP_101252689.1">
    <property type="nucleotide sequence ID" value="NZ_PIUM01000031.1"/>
</dbReference>